<dbReference type="STRING" id="1348612.A0A397J914"/>
<keyword evidence="2" id="KW-1185">Reference proteome</keyword>
<comment type="caution">
    <text evidence="1">The sequence shown here is derived from an EMBL/GenBank/DDBJ whole genome shotgun (WGS) entry which is preliminary data.</text>
</comment>
<dbReference type="Proteomes" id="UP000266861">
    <property type="component" value="Unassembled WGS sequence"/>
</dbReference>
<reference evidence="1 2" key="1">
    <citation type="submission" date="2018-08" db="EMBL/GenBank/DDBJ databases">
        <title>Genome and evolution of the arbuscular mycorrhizal fungus Diversispora epigaea (formerly Glomus versiforme) and its bacterial endosymbionts.</title>
        <authorList>
            <person name="Sun X."/>
            <person name="Fei Z."/>
            <person name="Harrison M."/>
        </authorList>
    </citation>
    <scope>NUCLEOTIDE SEQUENCE [LARGE SCALE GENOMIC DNA]</scope>
    <source>
        <strain evidence="1 2">IT104</strain>
    </source>
</reference>
<proteinExistence type="predicted"/>
<dbReference type="AlphaFoldDB" id="A0A397J914"/>
<dbReference type="OrthoDB" id="2431859at2759"/>
<evidence type="ECO:0000313" key="1">
    <source>
        <dbReference type="EMBL" id="RHZ83997.1"/>
    </source>
</evidence>
<gene>
    <name evidence="1" type="ORF">Glove_86g105</name>
</gene>
<evidence type="ECO:0000313" key="2">
    <source>
        <dbReference type="Proteomes" id="UP000266861"/>
    </source>
</evidence>
<protein>
    <submittedName>
        <fullName evidence="1">Uncharacterized protein</fullName>
    </submittedName>
</protein>
<dbReference type="EMBL" id="PQFF01000082">
    <property type="protein sequence ID" value="RHZ83997.1"/>
    <property type="molecule type" value="Genomic_DNA"/>
</dbReference>
<organism evidence="1 2">
    <name type="scientific">Diversispora epigaea</name>
    <dbReference type="NCBI Taxonomy" id="1348612"/>
    <lineage>
        <taxon>Eukaryota</taxon>
        <taxon>Fungi</taxon>
        <taxon>Fungi incertae sedis</taxon>
        <taxon>Mucoromycota</taxon>
        <taxon>Glomeromycotina</taxon>
        <taxon>Glomeromycetes</taxon>
        <taxon>Diversisporales</taxon>
        <taxon>Diversisporaceae</taxon>
        <taxon>Diversispora</taxon>
    </lineage>
</organism>
<sequence length="1280" mass="149142">MSQNSRTTLITLGFIVSELHYGPYSFYWWLVSNEDQTIFPIRLGQKVKVCLNNEDFFITVQFGSGNTALLPVYCCQCGLHIVSETSPTKAISTAYKYRFNTYTRYSGYQIMGWNDKDILETSLINTYEKKQSIFVSRFEDKKCIVEIYQESVLKKQFIGKTPNEFTGIQLFGLDDPITKNLIQQHKIPKCTPNDWNNEDILQQLFNYHVKRRTIASVNWKFFFKTWNESENPIIELELSLCAIYPSGYEFSERELGAWKTMLHAIGATNITPWSQEESKYQLWTKSINGQAEKVAFAALYKRGFLISIPKNMPNTTRTFWKCFERAIACNKKNSDGKRRILSIIANEFTYKELEQNLNVGRNTILESRKHARNEGYGAPILAKPVINKQRFTPEMLKQIENFLNDKEFVNMSSYKTDIKTGKPILYLQDTKKALWERFSEEYPNGIRRTSFMTCLEGGQYVYRENLGGLCSMCNDCGYMVFGDIEVMISAYIMDNNLKKQLQRQSQELRRYIRRQYSKELEISLDGIAIHNSCISHCIRYAFGACNLDHPITCSKCENLFHFFDELKDILESLKKNVQFTPVNINIGNKNIFIYSIGVSSYEKWYYAGSGFQASLINTYEKKQSIFVSRFEDKKCIVEIYQESVLKKQFIGKTPNEFTGIQLFGLDDPITKNLIQQHKIPKCTPNDWNNEDILQQLFNYHEFVNMSSYKTDIKTGKPILYLQDTKKALWERFSEEYPNGIRRTSFMTCLEGGQYVYRENLGGLCSMCNDCGYMVFGDIEVMISAYIMDNNLKKQLQRQSQELRRYIRRQYSKELEISLDGIAIHNSCISHCIRYAFGACNLDHPITCSKCENLFHFFDELKGILSEQYSETLDEYKQKLIAWMAHHAQELDDEGAVIIVDYKMKILPQSARETKAEFFGKRGWSLHSVLVYTKNIEQNQMNVQTFDHWSDDTRQDAWYTASSLHTVFETINPKPKWVTIMSDNGMHYHCTELMLIVGKWKEWYNIIPRKWVFLEAGEAKTVIDSHHAQISQAIKRYIKLGYDINSGDDIESAIKNIAGTRVANLNPNRDNDKTKLGTITGISNYQEWTWLTDEENSGYIFARALPGIGEWKIWSTEKIEKIIKKRKIEKPNPIYSQPSESTKLWTMPINPVLVDITNITNQEIVEIPTSRDSPSYRFFFSGWALKENEKNKIREPVKRMTAEIKRLLEIMFHSGTANPRQKLNAQQMHEELLRRAEIGEIEENEIPKVTTISNWITVFSRKWKEAMALRTLEENMNSENL</sequence>
<name>A0A397J914_9GLOM</name>
<accession>A0A397J914</accession>